<gene>
    <name evidence="1" type="ORF">MM415A08438_0008</name>
    <name evidence="2" type="ORF">MM415B06235_0006</name>
</gene>
<evidence type="ECO:0000313" key="1">
    <source>
        <dbReference type="EMBL" id="QJA68123.1"/>
    </source>
</evidence>
<reference evidence="1" key="1">
    <citation type="submission" date="2020-03" db="EMBL/GenBank/DDBJ databases">
        <title>The deep terrestrial virosphere.</title>
        <authorList>
            <person name="Holmfeldt K."/>
            <person name="Nilsson E."/>
            <person name="Simone D."/>
            <person name="Lopez-Fernandez M."/>
            <person name="Wu X."/>
            <person name="de Brujin I."/>
            <person name="Lundin D."/>
            <person name="Andersson A."/>
            <person name="Bertilsson S."/>
            <person name="Dopson M."/>
        </authorList>
    </citation>
    <scope>NUCLEOTIDE SEQUENCE</scope>
    <source>
        <strain evidence="1">MM415A08438</strain>
        <strain evidence="2">MM415B06235</strain>
    </source>
</reference>
<protein>
    <recommendedName>
        <fullName evidence="3">SWIM-type domain-containing protein</fullName>
    </recommendedName>
</protein>
<evidence type="ECO:0008006" key="3">
    <source>
        <dbReference type="Google" id="ProtNLM"/>
    </source>
</evidence>
<name>A0A6M3JE28_9ZZZZ</name>
<dbReference type="EMBL" id="MT143495">
    <property type="protein sequence ID" value="QJA97455.1"/>
    <property type="molecule type" value="Genomic_DNA"/>
</dbReference>
<accession>A0A6M3JE28</accession>
<dbReference type="AlphaFoldDB" id="A0A6M3JE28"/>
<dbReference type="EMBL" id="MT141588">
    <property type="protein sequence ID" value="QJA68123.1"/>
    <property type="molecule type" value="Genomic_DNA"/>
</dbReference>
<evidence type="ECO:0000313" key="2">
    <source>
        <dbReference type="EMBL" id="QJA97455.1"/>
    </source>
</evidence>
<sequence>MKTLITTHNRTVYRFEYLEQSSIIDVMKNGIFFYELRKYHNTYYCNCPAKDKCWHLTMVNEIIHKSENDYEPEDSSLAEEAGLMRLQSSLQFPKYKRRRIK</sequence>
<proteinExistence type="predicted"/>
<organism evidence="1">
    <name type="scientific">viral metagenome</name>
    <dbReference type="NCBI Taxonomy" id="1070528"/>
    <lineage>
        <taxon>unclassified sequences</taxon>
        <taxon>metagenomes</taxon>
        <taxon>organismal metagenomes</taxon>
    </lineage>
</organism>